<feature type="transmembrane region" description="Helical" evidence="2">
    <location>
        <begin position="232"/>
        <end position="252"/>
    </location>
</feature>
<accession>A0A401UYR5</accession>
<feature type="transmembrane region" description="Helical" evidence="2">
    <location>
        <begin position="176"/>
        <end position="196"/>
    </location>
</feature>
<keyword evidence="4" id="KW-1185">Reference proteome</keyword>
<feature type="transmembrane region" description="Helical" evidence="2">
    <location>
        <begin position="31"/>
        <end position="52"/>
    </location>
</feature>
<organism evidence="3 4">
    <name type="scientific">Cellulomonas algicola</name>
    <dbReference type="NCBI Taxonomy" id="2071633"/>
    <lineage>
        <taxon>Bacteria</taxon>
        <taxon>Bacillati</taxon>
        <taxon>Actinomycetota</taxon>
        <taxon>Actinomycetes</taxon>
        <taxon>Micrococcales</taxon>
        <taxon>Cellulomonadaceae</taxon>
        <taxon>Cellulomonas</taxon>
    </lineage>
</organism>
<feature type="transmembrane region" description="Helical" evidence="2">
    <location>
        <begin position="202"/>
        <end position="220"/>
    </location>
</feature>
<evidence type="ECO:0000313" key="3">
    <source>
        <dbReference type="EMBL" id="GCD19828.1"/>
    </source>
</evidence>
<dbReference type="InterPro" id="IPR012507">
    <property type="entry name" value="YibE_F"/>
</dbReference>
<dbReference type="AlphaFoldDB" id="A0A401UYR5"/>
<evidence type="ECO:0000256" key="2">
    <source>
        <dbReference type="SAM" id="Phobius"/>
    </source>
</evidence>
<gene>
    <name evidence="3" type="ORF">CTKZ_13900</name>
</gene>
<dbReference type="PANTHER" id="PTHR41771">
    <property type="entry name" value="MEMBRANE PROTEIN-RELATED"/>
    <property type="match status" value="1"/>
</dbReference>
<feature type="transmembrane region" description="Helical" evidence="2">
    <location>
        <begin position="272"/>
        <end position="290"/>
    </location>
</feature>
<dbReference type="Pfam" id="PF07907">
    <property type="entry name" value="YibE_F"/>
    <property type="match status" value="1"/>
</dbReference>
<proteinExistence type="predicted"/>
<name>A0A401UYR5_9CELL</name>
<evidence type="ECO:0008006" key="5">
    <source>
        <dbReference type="Google" id="ProtNLM"/>
    </source>
</evidence>
<comment type="caution">
    <text evidence="3">The sequence shown here is derived from an EMBL/GenBank/DDBJ whole genome shotgun (WGS) entry which is preliminary data.</text>
</comment>
<reference evidence="3 4" key="1">
    <citation type="submission" date="2018-11" db="EMBL/GenBank/DDBJ databases">
        <title>Draft genome sequence of Cellulomonas takizawaensis strain TKZ-21.</title>
        <authorList>
            <person name="Yamamura H."/>
            <person name="Hayashi T."/>
            <person name="Hamada M."/>
            <person name="Serisawa Y."/>
            <person name="Matsuyama K."/>
            <person name="Nakagawa Y."/>
            <person name="Otoguro M."/>
            <person name="Yanagida F."/>
            <person name="Hayakawa M."/>
        </authorList>
    </citation>
    <scope>NUCLEOTIDE SEQUENCE [LARGE SCALE GENOMIC DNA]</scope>
    <source>
        <strain evidence="3 4">TKZ-21</strain>
    </source>
</reference>
<feature type="compositionally biased region" description="Basic and acidic residues" evidence="1">
    <location>
        <begin position="421"/>
        <end position="433"/>
    </location>
</feature>
<feature type="transmembrane region" description="Helical" evidence="2">
    <location>
        <begin position="331"/>
        <end position="353"/>
    </location>
</feature>
<evidence type="ECO:0000313" key="4">
    <source>
        <dbReference type="Proteomes" id="UP000288246"/>
    </source>
</evidence>
<feature type="compositionally biased region" description="Acidic residues" evidence="1">
    <location>
        <begin position="434"/>
        <end position="445"/>
    </location>
</feature>
<keyword evidence="2" id="KW-1133">Transmembrane helix</keyword>
<evidence type="ECO:0000256" key="1">
    <source>
        <dbReference type="SAM" id="MobiDB-lite"/>
    </source>
</evidence>
<feature type="transmembrane region" description="Helical" evidence="2">
    <location>
        <begin position="151"/>
        <end position="169"/>
    </location>
</feature>
<sequence>MPHSHLPAAHAPDEAPTEPAALRVTAARARVWLAAVLGPVLLLTLVGAWWLWPSADARPPVLDTTGPGVTYTTGEITQVRPDATGMDQASARLADGEVVDLHVPPEYVPEVAVGDRVRVAAMSTADVGDLTDVTAQPTLTTTYLFVDFERGPPMLLLTAVFAGLVVLVARWRGLAALVGMGAGLLVVGVFTLPALLQGRPAVPVALVTSVVIMYAVLYLAHGVSVRTSTALAGTLVGLVATAAIASWASGSAHLTGLSGEYALDLMSAAPEVRLRSVLLCGMVLAGLGVLNDVTITQASAVWELHAARPGSTWRELVGRGMRIGRDHIASTVYTIVFAYVGAALPLVLLVSLTDRGLLGVLSSGDIAEEVVRTLVGSIGLVLAIPVTTVLAAVLVRRSAAGTTAHPDGHGDDPDGPARGTRGTDRAHQPRSGEDAADDDRAEVSS</sequence>
<feature type="transmembrane region" description="Helical" evidence="2">
    <location>
        <begin position="373"/>
        <end position="395"/>
    </location>
</feature>
<dbReference type="RefSeq" id="WP_124342358.1">
    <property type="nucleotide sequence ID" value="NZ_BHYL01000097.1"/>
</dbReference>
<keyword evidence="2" id="KW-0472">Membrane</keyword>
<dbReference type="Proteomes" id="UP000288246">
    <property type="component" value="Unassembled WGS sequence"/>
</dbReference>
<keyword evidence="2" id="KW-0812">Transmembrane</keyword>
<protein>
    <recommendedName>
        <fullName evidence="5">YibE/F family protein</fullName>
    </recommendedName>
</protein>
<feature type="region of interest" description="Disordered" evidence="1">
    <location>
        <begin position="401"/>
        <end position="445"/>
    </location>
</feature>
<dbReference type="OrthoDB" id="5846312at2"/>
<dbReference type="PANTHER" id="PTHR41771:SF1">
    <property type="entry name" value="MEMBRANE PROTEIN"/>
    <property type="match status" value="1"/>
</dbReference>
<dbReference type="EMBL" id="BHYL01000097">
    <property type="protein sequence ID" value="GCD19828.1"/>
    <property type="molecule type" value="Genomic_DNA"/>
</dbReference>